<dbReference type="EMBL" id="BMJS01000029">
    <property type="protein sequence ID" value="GGG03900.1"/>
    <property type="molecule type" value="Genomic_DNA"/>
</dbReference>
<proteinExistence type="predicted"/>
<keyword evidence="2" id="KW-1185">Reference proteome</keyword>
<dbReference type="Pfam" id="PF11659">
    <property type="entry name" value="DUF3261"/>
    <property type="match status" value="1"/>
</dbReference>
<dbReference type="PROSITE" id="PS51257">
    <property type="entry name" value="PROKAR_LIPOPROTEIN"/>
    <property type="match status" value="1"/>
</dbReference>
<dbReference type="AlphaFoldDB" id="A0A8J2Z5W7"/>
<protein>
    <recommendedName>
        <fullName evidence="3">Lipoprotein</fullName>
    </recommendedName>
</protein>
<sequence>MRDLAYFRNILMLLIGCVLLSSCALLQTRAVNTPQLEVFKSQKLKLPTPNELDLNFNVTQILSSQYTIKGKKESYVAQVEVEASKQKIVIVAAAGWGGSIFSLVYDGASIDSSSLPMPHADMGVKQSLVDFIFTYAPTKVIHEMLQTTDITMQSYKNQRKFYLNDQLVMQINYQNQQDLYADVKLENFVYHYQIAIKTLKDR</sequence>
<accession>A0A8J2Z5W7</accession>
<reference evidence="1" key="1">
    <citation type="journal article" date="2014" name="Int. J. Syst. Evol. Microbiol.">
        <title>Complete genome sequence of Corynebacterium casei LMG S-19264T (=DSM 44701T), isolated from a smear-ripened cheese.</title>
        <authorList>
            <consortium name="US DOE Joint Genome Institute (JGI-PGF)"/>
            <person name="Walter F."/>
            <person name="Albersmeier A."/>
            <person name="Kalinowski J."/>
            <person name="Ruckert C."/>
        </authorList>
    </citation>
    <scope>NUCLEOTIDE SEQUENCE</scope>
    <source>
        <strain evidence="1">CGMCC 1.15758</strain>
    </source>
</reference>
<organism evidence="1 2">
    <name type="scientific">Cysteiniphilum litorale</name>
    <dbReference type="NCBI Taxonomy" id="2056700"/>
    <lineage>
        <taxon>Bacteria</taxon>
        <taxon>Pseudomonadati</taxon>
        <taxon>Pseudomonadota</taxon>
        <taxon>Gammaproteobacteria</taxon>
        <taxon>Thiotrichales</taxon>
        <taxon>Fastidiosibacteraceae</taxon>
        <taxon>Cysteiniphilum</taxon>
    </lineage>
</organism>
<name>A0A8J2Z5W7_9GAMM</name>
<reference evidence="1" key="2">
    <citation type="submission" date="2020-09" db="EMBL/GenBank/DDBJ databases">
        <authorList>
            <person name="Sun Q."/>
            <person name="Zhou Y."/>
        </authorList>
    </citation>
    <scope>NUCLEOTIDE SEQUENCE</scope>
    <source>
        <strain evidence="1">CGMCC 1.15758</strain>
    </source>
</reference>
<evidence type="ECO:0000313" key="2">
    <source>
        <dbReference type="Proteomes" id="UP000636949"/>
    </source>
</evidence>
<dbReference type="RefSeq" id="WP_117003510.1">
    <property type="nucleotide sequence ID" value="NZ_BMJS01000029.1"/>
</dbReference>
<dbReference type="Proteomes" id="UP000636949">
    <property type="component" value="Unassembled WGS sequence"/>
</dbReference>
<dbReference type="InterPro" id="IPR021675">
    <property type="entry name" value="DUF3261"/>
</dbReference>
<dbReference type="OrthoDB" id="5604625at2"/>
<gene>
    <name evidence="1" type="ORF">GCM10010995_21680</name>
</gene>
<evidence type="ECO:0000313" key="1">
    <source>
        <dbReference type="EMBL" id="GGG03900.1"/>
    </source>
</evidence>
<comment type="caution">
    <text evidence="1">The sequence shown here is derived from an EMBL/GenBank/DDBJ whole genome shotgun (WGS) entry which is preliminary data.</text>
</comment>
<evidence type="ECO:0008006" key="3">
    <source>
        <dbReference type="Google" id="ProtNLM"/>
    </source>
</evidence>